<name>A0A0F8X5P9_9ZZZZ</name>
<sequence length="29" mass="3553">ELRSEVERLRSVVKEYSQVIDYLSELKRK</sequence>
<proteinExistence type="predicted"/>
<comment type="caution">
    <text evidence="1">The sequence shown here is derived from an EMBL/GenBank/DDBJ whole genome shotgun (WGS) entry which is preliminary data.</text>
</comment>
<feature type="non-terminal residue" evidence="1">
    <location>
        <position position="1"/>
    </location>
</feature>
<organism evidence="1">
    <name type="scientific">marine sediment metagenome</name>
    <dbReference type="NCBI Taxonomy" id="412755"/>
    <lineage>
        <taxon>unclassified sequences</taxon>
        <taxon>metagenomes</taxon>
        <taxon>ecological metagenomes</taxon>
    </lineage>
</organism>
<dbReference type="EMBL" id="LAZR01065079">
    <property type="protein sequence ID" value="KKK56270.1"/>
    <property type="molecule type" value="Genomic_DNA"/>
</dbReference>
<evidence type="ECO:0000313" key="1">
    <source>
        <dbReference type="EMBL" id="KKK56270.1"/>
    </source>
</evidence>
<accession>A0A0F8X5P9</accession>
<protein>
    <submittedName>
        <fullName evidence="1">Uncharacterized protein</fullName>
    </submittedName>
</protein>
<dbReference type="AlphaFoldDB" id="A0A0F8X5P9"/>
<reference evidence="1" key="1">
    <citation type="journal article" date="2015" name="Nature">
        <title>Complex archaea that bridge the gap between prokaryotes and eukaryotes.</title>
        <authorList>
            <person name="Spang A."/>
            <person name="Saw J.H."/>
            <person name="Jorgensen S.L."/>
            <person name="Zaremba-Niedzwiedzka K."/>
            <person name="Martijn J."/>
            <person name="Lind A.E."/>
            <person name="van Eijk R."/>
            <person name="Schleper C."/>
            <person name="Guy L."/>
            <person name="Ettema T.J."/>
        </authorList>
    </citation>
    <scope>NUCLEOTIDE SEQUENCE</scope>
</reference>
<gene>
    <name evidence="1" type="ORF">LCGC14_3066230</name>
</gene>